<sequence>MPKWLIAVLITVLLVNVFLPRLAALLRLGRLPGDIRFRLRGREYHLPFASTLLLSLVATLILRAL</sequence>
<keyword evidence="1" id="KW-1133">Transmembrane helix</keyword>
<feature type="transmembrane region" description="Helical" evidence="1">
    <location>
        <begin position="44"/>
        <end position="62"/>
    </location>
</feature>
<organism evidence="2">
    <name type="scientific">mine drainage metagenome</name>
    <dbReference type="NCBI Taxonomy" id="410659"/>
    <lineage>
        <taxon>unclassified sequences</taxon>
        <taxon>metagenomes</taxon>
        <taxon>ecological metagenomes</taxon>
    </lineage>
</organism>
<keyword evidence="1" id="KW-0812">Transmembrane</keyword>
<keyword evidence="1" id="KW-0472">Membrane</keyword>
<dbReference type="Pfam" id="PF11146">
    <property type="entry name" value="DUF2905"/>
    <property type="match status" value="1"/>
</dbReference>
<proteinExistence type="predicted"/>
<gene>
    <name evidence="2" type="ORF">GALL_144170</name>
</gene>
<dbReference type="EMBL" id="MLJW01000065">
    <property type="protein sequence ID" value="OIR03558.1"/>
    <property type="molecule type" value="Genomic_DNA"/>
</dbReference>
<evidence type="ECO:0000256" key="1">
    <source>
        <dbReference type="SAM" id="Phobius"/>
    </source>
</evidence>
<protein>
    <recommendedName>
        <fullName evidence="3">DUF2905 domain-containing protein</fullName>
    </recommendedName>
</protein>
<name>A0A1J5SU42_9ZZZZ</name>
<evidence type="ECO:0000313" key="2">
    <source>
        <dbReference type="EMBL" id="OIR03558.1"/>
    </source>
</evidence>
<comment type="caution">
    <text evidence="2">The sequence shown here is derived from an EMBL/GenBank/DDBJ whole genome shotgun (WGS) entry which is preliminary data.</text>
</comment>
<accession>A0A1J5SU42</accession>
<evidence type="ECO:0008006" key="3">
    <source>
        <dbReference type="Google" id="ProtNLM"/>
    </source>
</evidence>
<dbReference type="InterPro" id="IPR021320">
    <property type="entry name" value="DUF2905"/>
</dbReference>
<reference evidence="2" key="1">
    <citation type="submission" date="2016-10" db="EMBL/GenBank/DDBJ databases">
        <title>Sequence of Gallionella enrichment culture.</title>
        <authorList>
            <person name="Poehlein A."/>
            <person name="Muehling M."/>
            <person name="Daniel R."/>
        </authorList>
    </citation>
    <scope>NUCLEOTIDE SEQUENCE</scope>
</reference>
<dbReference type="AlphaFoldDB" id="A0A1J5SU42"/>